<dbReference type="InterPro" id="IPR000055">
    <property type="entry name" value="Restrct_endonuc_typeI_TRD"/>
</dbReference>
<dbReference type="REBASE" id="373140">
    <property type="entry name" value="S.VspF100ORF3240P"/>
</dbReference>
<dbReference type="OrthoDB" id="9798929at2"/>
<feature type="domain" description="Type I restriction modification DNA specificity" evidence="4">
    <location>
        <begin position="239"/>
        <end position="418"/>
    </location>
</feature>
<dbReference type="Proteomes" id="UP000326936">
    <property type="component" value="Chromosome"/>
</dbReference>
<keyword evidence="3" id="KW-0238">DNA-binding</keyword>
<dbReference type="Gene3D" id="3.90.220.20">
    <property type="entry name" value="DNA methylase specificity domains"/>
    <property type="match status" value="2"/>
</dbReference>
<sequence length="469" mass="52220">MGKYKAYPEYKLSGSRQVDSIPVSWNTKQIKHLGILKGGAGFPHEEQGIIDAELSFHKVNSLGKADRTGNLKRGDNSISAATAKRLGAFVFPPSSIVFAKVGAALLLSRIRSLTEASCIDNNMMGLIVNEKYDAKFLKYAMHEIKFDYIVNPGAIPSLNEFQMGNLKLPIPPQRQEQTQIANFLDHETAKIDTLIEKQQQLIKLLKEKRQALISHAVTKGLNPQAPMKDSGVEWLGEVPEHWGVLRLKHLIESLESGVSVNAADIPARTKEVGVLKTSCVYTRTFRAEENKTVVPEDLQRVKCPVRKGAIIISRMNTPELVGASALVNEDVSNVYLPDRLWQTNFNQEVDLDSEYLAHFMTVEGFRVQISLAAEGASSSMQNIAKEDYLSINCLLPPLSEQQQIVQYIRQRIEYFSKLDSNANDAVNLLKERRTALISAAVTGKIDVRHFTLKDGQAPISQHQAMEQTA</sequence>
<accession>A0A5P9CID0</accession>
<evidence type="ECO:0000256" key="1">
    <source>
        <dbReference type="ARBA" id="ARBA00010923"/>
    </source>
</evidence>
<dbReference type="InterPro" id="IPR051212">
    <property type="entry name" value="Type-I_RE_S_subunit"/>
</dbReference>
<dbReference type="SUPFAM" id="SSF116734">
    <property type="entry name" value="DNA methylase specificity domain"/>
    <property type="match status" value="2"/>
</dbReference>
<protein>
    <submittedName>
        <fullName evidence="5">Type-1 restriction enzyme EcoKI specificity protein</fullName>
    </submittedName>
</protein>
<dbReference type="Pfam" id="PF01420">
    <property type="entry name" value="Methylase_S"/>
    <property type="match status" value="2"/>
</dbReference>
<keyword evidence="2" id="KW-0680">Restriction system</keyword>
<name>A0A5P9CID0_9VIBR</name>
<reference evidence="5 6" key="1">
    <citation type="submission" date="2019-10" db="EMBL/GenBank/DDBJ databases">
        <title>Complete genome sequence of Vibrio sp. strain THAF100, isolated from non-filtered water from the water column of tank 6 of a marine aquarium containing stony-coral fragments. Water maintained at 26 degree C.</title>
        <authorList>
            <person name="Ruckert C."/>
            <person name="Franco A."/>
            <person name="Kalinowski J."/>
            <person name="Glaeser S."/>
        </authorList>
    </citation>
    <scope>NUCLEOTIDE SEQUENCE [LARGE SCALE GENOMIC DNA]</scope>
    <source>
        <strain evidence="5 6">THAF100</strain>
    </source>
</reference>
<evidence type="ECO:0000256" key="2">
    <source>
        <dbReference type="ARBA" id="ARBA00022747"/>
    </source>
</evidence>
<dbReference type="Gene3D" id="1.10.287.1120">
    <property type="entry name" value="Bipartite methylase S protein"/>
    <property type="match status" value="1"/>
</dbReference>
<comment type="similarity">
    <text evidence="1">Belongs to the type-I restriction system S methylase family.</text>
</comment>
<dbReference type="InterPro" id="IPR044946">
    <property type="entry name" value="Restrct_endonuc_typeI_TRD_sf"/>
</dbReference>
<dbReference type="KEGG" id="vaq:FIV01_03245"/>
<evidence type="ECO:0000256" key="3">
    <source>
        <dbReference type="ARBA" id="ARBA00023125"/>
    </source>
</evidence>
<evidence type="ECO:0000313" key="5">
    <source>
        <dbReference type="EMBL" id="QFT25457.1"/>
    </source>
</evidence>
<gene>
    <name evidence="5" type="primary">hsdS</name>
    <name evidence="5" type="ORF">FIV01_03245</name>
</gene>
<dbReference type="AlphaFoldDB" id="A0A5P9CID0"/>
<organism evidence="5 6">
    <name type="scientific">Vibrio aquimaris</name>
    <dbReference type="NCBI Taxonomy" id="2587862"/>
    <lineage>
        <taxon>Bacteria</taxon>
        <taxon>Pseudomonadati</taxon>
        <taxon>Pseudomonadota</taxon>
        <taxon>Gammaproteobacteria</taxon>
        <taxon>Vibrionales</taxon>
        <taxon>Vibrionaceae</taxon>
        <taxon>Vibrio</taxon>
    </lineage>
</organism>
<proteinExistence type="inferred from homology"/>
<evidence type="ECO:0000313" key="6">
    <source>
        <dbReference type="Proteomes" id="UP000326936"/>
    </source>
</evidence>
<evidence type="ECO:0000259" key="4">
    <source>
        <dbReference type="Pfam" id="PF01420"/>
    </source>
</evidence>
<dbReference type="PANTHER" id="PTHR43140">
    <property type="entry name" value="TYPE-1 RESTRICTION ENZYME ECOKI SPECIFICITY PROTEIN"/>
    <property type="match status" value="1"/>
</dbReference>
<keyword evidence="6" id="KW-1185">Reference proteome</keyword>
<feature type="domain" description="Type I restriction modification DNA specificity" evidence="4">
    <location>
        <begin position="70"/>
        <end position="201"/>
    </location>
</feature>
<dbReference type="PANTHER" id="PTHR43140:SF1">
    <property type="entry name" value="TYPE I RESTRICTION ENZYME ECOKI SPECIFICITY SUBUNIT"/>
    <property type="match status" value="1"/>
</dbReference>
<dbReference type="GO" id="GO:0009307">
    <property type="term" value="P:DNA restriction-modification system"/>
    <property type="evidence" value="ECO:0007669"/>
    <property type="project" value="UniProtKB-KW"/>
</dbReference>
<dbReference type="GO" id="GO:0003677">
    <property type="term" value="F:DNA binding"/>
    <property type="evidence" value="ECO:0007669"/>
    <property type="project" value="UniProtKB-KW"/>
</dbReference>
<dbReference type="RefSeq" id="WP_152429709.1">
    <property type="nucleotide sequence ID" value="NZ_CBCSDK010000003.1"/>
</dbReference>
<dbReference type="EMBL" id="CP045350">
    <property type="protein sequence ID" value="QFT25457.1"/>
    <property type="molecule type" value="Genomic_DNA"/>
</dbReference>